<feature type="transmembrane region" description="Helical" evidence="1">
    <location>
        <begin position="47"/>
        <end position="66"/>
    </location>
</feature>
<name>A0A1T4QQW2_9GAMM</name>
<dbReference type="RefSeq" id="WP_080173969.1">
    <property type="nucleotide sequence ID" value="NZ_AP024855.1"/>
</dbReference>
<evidence type="ECO:0000313" key="3">
    <source>
        <dbReference type="EMBL" id="SKA06074.1"/>
    </source>
</evidence>
<gene>
    <name evidence="3" type="ORF">CZ814_01084</name>
    <name evidence="2" type="ORF">VXS06_03640</name>
</gene>
<dbReference type="OrthoDB" id="9790409at2"/>
<keyword evidence="1" id="KW-0812">Transmembrane</keyword>
<dbReference type="EMBL" id="FUWP01000003">
    <property type="protein sequence ID" value="SKA06074.1"/>
    <property type="molecule type" value="Genomic_DNA"/>
</dbReference>
<organism evidence="3 4">
    <name type="scientific">Photobacterium toruni</name>
    <dbReference type="NCBI Taxonomy" id="1935446"/>
    <lineage>
        <taxon>Bacteria</taxon>
        <taxon>Pseudomonadati</taxon>
        <taxon>Pseudomonadota</taxon>
        <taxon>Gammaproteobacteria</taxon>
        <taxon>Vibrionales</taxon>
        <taxon>Vibrionaceae</taxon>
        <taxon>Photobacterium</taxon>
    </lineage>
</organism>
<keyword evidence="1" id="KW-1133">Transmembrane helix</keyword>
<reference evidence="2 5" key="2">
    <citation type="submission" date="2024-01" db="EMBL/GenBank/DDBJ databases">
        <title>Active colonisers of the gastrointestinal tract of Atlantic salmon farmed in a warm water region.</title>
        <authorList>
            <person name="Bowman J.P."/>
        </authorList>
    </citation>
    <scope>NUCLEOTIDE SEQUENCE [LARGE SCALE GENOMIC DNA]</scope>
    <source>
        <strain evidence="2 5">S3MW1</strain>
    </source>
</reference>
<accession>A0A1T4QQW2</accession>
<evidence type="ECO:0000313" key="2">
    <source>
        <dbReference type="EMBL" id="MEC6830849.1"/>
    </source>
</evidence>
<sequence>MSRLKINRIVVGAIAGVLFGSGMVISEMVNPHKVIAFLDIFGHWDPSLAFVMIGALLVFTPCYHLIIKKRKTAINGDVIAPKNCNKIDAKLTAGAIIFGMGWGLAGFCPGPAITNIGGGNYAVFAFVAAMILGMVIANRYLASKS</sequence>
<evidence type="ECO:0000313" key="4">
    <source>
        <dbReference type="Proteomes" id="UP000191116"/>
    </source>
</evidence>
<protein>
    <submittedName>
        <fullName evidence="2">YeeE/YedE family protein</fullName>
    </submittedName>
</protein>
<feature type="transmembrane region" description="Helical" evidence="1">
    <location>
        <begin position="119"/>
        <end position="141"/>
    </location>
</feature>
<keyword evidence="1" id="KW-0472">Membrane</keyword>
<dbReference type="Proteomes" id="UP000191116">
    <property type="component" value="Unassembled WGS sequence"/>
</dbReference>
<dbReference type="Pfam" id="PF20398">
    <property type="entry name" value="DUF6691"/>
    <property type="match status" value="1"/>
</dbReference>
<dbReference type="AlphaFoldDB" id="A0A1T4QQW2"/>
<proteinExistence type="predicted"/>
<reference evidence="3 4" key="1">
    <citation type="submission" date="2017-02" db="EMBL/GenBank/DDBJ databases">
        <authorList>
            <person name="Peterson S.W."/>
        </authorList>
    </citation>
    <scope>NUCLEOTIDE SEQUENCE [LARGE SCALE GENOMIC DNA]</scope>
    <source>
        <strain evidence="3 4">CECT 9189</strain>
    </source>
</reference>
<keyword evidence="5" id="KW-1185">Reference proteome</keyword>
<dbReference type="Proteomes" id="UP001306119">
    <property type="component" value="Unassembled WGS sequence"/>
</dbReference>
<feature type="transmembrane region" description="Helical" evidence="1">
    <location>
        <begin position="87"/>
        <end position="107"/>
    </location>
</feature>
<dbReference type="EMBL" id="JAYXUG010000002">
    <property type="protein sequence ID" value="MEC6830849.1"/>
    <property type="molecule type" value="Genomic_DNA"/>
</dbReference>
<evidence type="ECO:0000256" key="1">
    <source>
        <dbReference type="SAM" id="Phobius"/>
    </source>
</evidence>
<dbReference type="InterPro" id="IPR046513">
    <property type="entry name" value="DUF6691"/>
</dbReference>
<evidence type="ECO:0000313" key="5">
    <source>
        <dbReference type="Proteomes" id="UP001306119"/>
    </source>
</evidence>